<keyword evidence="4 7" id="KW-1133">Transmembrane helix</keyword>
<accession>I1E353</accession>
<feature type="domain" description="MacB-like periplasmic core" evidence="9">
    <location>
        <begin position="21"/>
        <end position="243"/>
    </location>
</feature>
<evidence type="ECO:0000256" key="2">
    <source>
        <dbReference type="ARBA" id="ARBA00022475"/>
    </source>
</evidence>
<sequence length="403" mass="42737">MRSADLLHFNLQVLLRHRFRSLMILLALAIGVAAVNLLTGLGEGARAYVLSQFSLLGNNTLIMLPGKKETSGGMPPLTGESPRDITLDDAAAIARLPGVTAVAPMLVGISEVRFNARARDVVIAGTSSDYFRIRQLSVQQGQPLPTVALDTASPVAVIGSTVKRELFGNAPALGQWLKAGDRRFRVIGILDSKGQAMGMDMNDIILIPVASAQVLFNQPGLFRVLIESDSSAAIPALKQQLVQLMQRRQDGVADITLVSQDAILSAFGNILTTLNLAVTGIAAISLLVAGILIMNVTLISVSQRTAEIGLLKAIGAANSDIQTLFLSEALLMALLGAGAGMLLSELGLLAMRLRFTDLAFHTPWWARLLALGIAVATSLLFAWGPARRAARLSPISALQSRAN</sequence>
<evidence type="ECO:0000313" key="10">
    <source>
        <dbReference type="EMBL" id="GAB60731.1"/>
    </source>
</evidence>
<dbReference type="RefSeq" id="WP_008224553.1">
    <property type="nucleotide sequence ID" value="NZ_BAFK01000040.1"/>
</dbReference>
<evidence type="ECO:0000256" key="6">
    <source>
        <dbReference type="ARBA" id="ARBA00038076"/>
    </source>
</evidence>
<evidence type="ECO:0000259" key="8">
    <source>
        <dbReference type="Pfam" id="PF02687"/>
    </source>
</evidence>
<feature type="domain" description="ABC3 transporter permease C-terminal" evidence="8">
    <location>
        <begin position="281"/>
        <end position="394"/>
    </location>
</feature>
<dbReference type="Pfam" id="PF02687">
    <property type="entry name" value="FtsX"/>
    <property type="match status" value="1"/>
</dbReference>
<evidence type="ECO:0000256" key="3">
    <source>
        <dbReference type="ARBA" id="ARBA00022692"/>
    </source>
</evidence>
<comment type="caution">
    <text evidence="10">The sequence shown here is derived from an EMBL/GenBank/DDBJ whole genome shotgun (WGS) entry which is preliminary data.</text>
</comment>
<dbReference type="InterPro" id="IPR025857">
    <property type="entry name" value="MacB_PCD"/>
</dbReference>
<keyword evidence="3 7" id="KW-0812">Transmembrane</keyword>
<evidence type="ECO:0000259" key="9">
    <source>
        <dbReference type="Pfam" id="PF12704"/>
    </source>
</evidence>
<comment type="similarity">
    <text evidence="6">Belongs to the ABC-4 integral membrane protein family.</text>
</comment>
<dbReference type="EMBL" id="BAFK01000040">
    <property type="protein sequence ID" value="GAB60731.1"/>
    <property type="molecule type" value="Genomic_DNA"/>
</dbReference>
<dbReference type="OrthoDB" id="9770036at2"/>
<gene>
    <name evidence="10" type="ORF">RNAN_3757</name>
</gene>
<dbReference type="PANTHER" id="PTHR30572:SF4">
    <property type="entry name" value="ABC TRANSPORTER PERMEASE YTRF"/>
    <property type="match status" value="1"/>
</dbReference>
<dbReference type="Proteomes" id="UP000004374">
    <property type="component" value="Unassembled WGS sequence"/>
</dbReference>
<dbReference type="Pfam" id="PF12704">
    <property type="entry name" value="MacB_PCD"/>
    <property type="match status" value="1"/>
</dbReference>
<evidence type="ECO:0000256" key="1">
    <source>
        <dbReference type="ARBA" id="ARBA00004651"/>
    </source>
</evidence>
<feature type="transmembrane region" description="Helical" evidence="7">
    <location>
        <begin position="364"/>
        <end position="383"/>
    </location>
</feature>
<evidence type="ECO:0000256" key="4">
    <source>
        <dbReference type="ARBA" id="ARBA00022989"/>
    </source>
</evidence>
<evidence type="ECO:0000313" key="11">
    <source>
        <dbReference type="Proteomes" id="UP000004374"/>
    </source>
</evidence>
<proteinExistence type="inferred from homology"/>
<dbReference type="PANTHER" id="PTHR30572">
    <property type="entry name" value="MEMBRANE COMPONENT OF TRANSPORTER-RELATED"/>
    <property type="match status" value="1"/>
</dbReference>
<dbReference type="GO" id="GO:0022857">
    <property type="term" value="F:transmembrane transporter activity"/>
    <property type="evidence" value="ECO:0007669"/>
    <property type="project" value="TreeGrafter"/>
</dbReference>
<feature type="transmembrane region" description="Helical" evidence="7">
    <location>
        <begin position="21"/>
        <end position="39"/>
    </location>
</feature>
<feature type="transmembrane region" description="Helical" evidence="7">
    <location>
        <begin position="277"/>
        <end position="302"/>
    </location>
</feature>
<evidence type="ECO:0000256" key="5">
    <source>
        <dbReference type="ARBA" id="ARBA00023136"/>
    </source>
</evidence>
<protein>
    <submittedName>
        <fullName evidence="10">Peptide ABC transporter permease</fullName>
    </submittedName>
</protein>
<organism evidence="10 11">
    <name type="scientific">Rheinheimera nanhaiensis E407-8</name>
    <dbReference type="NCBI Taxonomy" id="562729"/>
    <lineage>
        <taxon>Bacteria</taxon>
        <taxon>Pseudomonadati</taxon>
        <taxon>Pseudomonadota</taxon>
        <taxon>Gammaproteobacteria</taxon>
        <taxon>Chromatiales</taxon>
        <taxon>Chromatiaceae</taxon>
        <taxon>Rheinheimera</taxon>
    </lineage>
</organism>
<feature type="transmembrane region" description="Helical" evidence="7">
    <location>
        <begin position="323"/>
        <end position="344"/>
    </location>
</feature>
<keyword evidence="2" id="KW-1003">Cell membrane</keyword>
<keyword evidence="5 7" id="KW-0472">Membrane</keyword>
<dbReference type="STRING" id="562729.RNAN_3757"/>
<dbReference type="InterPro" id="IPR050250">
    <property type="entry name" value="Macrolide_Exporter_MacB"/>
</dbReference>
<dbReference type="GO" id="GO:0005886">
    <property type="term" value="C:plasma membrane"/>
    <property type="evidence" value="ECO:0007669"/>
    <property type="project" value="UniProtKB-SubCell"/>
</dbReference>
<dbReference type="AlphaFoldDB" id="I1E353"/>
<comment type="subcellular location">
    <subcellularLocation>
        <location evidence="1">Cell membrane</location>
        <topology evidence="1">Multi-pass membrane protein</topology>
    </subcellularLocation>
</comment>
<keyword evidence="11" id="KW-1185">Reference proteome</keyword>
<dbReference type="InterPro" id="IPR003838">
    <property type="entry name" value="ABC3_permease_C"/>
</dbReference>
<evidence type="ECO:0000256" key="7">
    <source>
        <dbReference type="SAM" id="Phobius"/>
    </source>
</evidence>
<reference evidence="10 11" key="1">
    <citation type="journal article" date="2012" name="J. Bacteriol.">
        <title>Genome Sequence of the Protease-Producing Bacterium Rheinheimera nanhaiensis E407-8T, Isolated from Deep-Sea Sediment of the South China Sea.</title>
        <authorList>
            <person name="Zhang X.-Y."/>
            <person name="Zhang Y.-J."/>
            <person name="Qin Q.-L."/>
            <person name="Xie B.-B."/>
            <person name="Chen X.-L."/>
            <person name="Zhou B.-C."/>
            <person name="Zhang Y.-Z."/>
        </authorList>
    </citation>
    <scope>NUCLEOTIDE SEQUENCE [LARGE SCALE GENOMIC DNA]</scope>
    <source>
        <strain evidence="10 11">E407-8</strain>
    </source>
</reference>
<name>I1E353_9GAMM</name>